<evidence type="ECO:0000313" key="10">
    <source>
        <dbReference type="Proteomes" id="UP000192411"/>
    </source>
</evidence>
<evidence type="ECO:0000259" key="8">
    <source>
        <dbReference type="Pfam" id="PF00588"/>
    </source>
</evidence>
<dbReference type="RefSeq" id="WP_083124881.1">
    <property type="nucleotide sequence ID" value="NZ_MVIM01000003.1"/>
</dbReference>
<feature type="domain" description="tRNA/rRNA methyltransferase SpoU type" evidence="8">
    <location>
        <begin position="10"/>
        <end position="150"/>
    </location>
</feature>
<evidence type="ECO:0000256" key="2">
    <source>
        <dbReference type="ARBA" id="ARBA00022603"/>
    </source>
</evidence>
<keyword evidence="3 6" id="KW-0808">Transferase</keyword>
<accession>A0A1X0JVI2</accession>
<dbReference type="GO" id="GO:0002130">
    <property type="term" value="P:wobble position ribose methylation"/>
    <property type="evidence" value="ECO:0007669"/>
    <property type="project" value="TreeGrafter"/>
</dbReference>
<evidence type="ECO:0000256" key="5">
    <source>
        <dbReference type="ARBA" id="ARBA00022694"/>
    </source>
</evidence>
<comment type="function">
    <text evidence="6">Could methylate the ribose at the nucleotide 34 wobble position in tRNA.</text>
</comment>
<dbReference type="eggNOG" id="COG0219">
    <property type="taxonomic scope" value="Bacteria"/>
</dbReference>
<dbReference type="GO" id="GO:0003723">
    <property type="term" value="F:RNA binding"/>
    <property type="evidence" value="ECO:0007669"/>
    <property type="project" value="InterPro"/>
</dbReference>
<dbReference type="PANTHER" id="PTHR42971:SF1">
    <property type="entry name" value="TRNA (CYTIDINE(34)-2'-O)-METHYLTRANSFERASE"/>
    <property type="match status" value="1"/>
</dbReference>
<feature type="binding site" evidence="6 7">
    <location>
        <position position="108"/>
    </location>
    <ligand>
        <name>S-adenosyl-L-methionine</name>
        <dbReference type="ChEBI" id="CHEBI:59789"/>
    </ligand>
</feature>
<name>A0A1X0JVI2_9MYCO</name>
<comment type="caution">
    <text evidence="9">The sequence shown here is derived from an EMBL/GenBank/DDBJ whole genome shotgun (WGS) entry which is preliminary data.</text>
</comment>
<comment type="catalytic activity">
    <reaction evidence="6">
        <text>cytidine(34) in tRNA + S-adenosyl-L-methionine = 2'-O-methylcytidine(34) in tRNA + S-adenosyl-L-homocysteine + H(+)</text>
        <dbReference type="Rhea" id="RHEA:43084"/>
        <dbReference type="Rhea" id="RHEA-COMP:10331"/>
        <dbReference type="Rhea" id="RHEA-COMP:10332"/>
        <dbReference type="ChEBI" id="CHEBI:15378"/>
        <dbReference type="ChEBI" id="CHEBI:57856"/>
        <dbReference type="ChEBI" id="CHEBI:59789"/>
        <dbReference type="ChEBI" id="CHEBI:74495"/>
        <dbReference type="ChEBI" id="CHEBI:82748"/>
        <dbReference type="EC" id="2.1.1.207"/>
    </reaction>
</comment>
<dbReference type="InterPro" id="IPR029026">
    <property type="entry name" value="tRNA_m1G_MTases_N"/>
</dbReference>
<evidence type="ECO:0000256" key="4">
    <source>
        <dbReference type="ARBA" id="ARBA00022691"/>
    </source>
</evidence>
<comment type="catalytic activity">
    <reaction evidence="6">
        <text>5-carboxymethylaminomethyluridine(34) in tRNA(Leu) + S-adenosyl-L-methionine = 5-carboxymethylaminomethyl-2'-O-methyluridine(34) in tRNA(Leu) + S-adenosyl-L-homocysteine + H(+)</text>
        <dbReference type="Rhea" id="RHEA:43088"/>
        <dbReference type="Rhea" id="RHEA-COMP:10333"/>
        <dbReference type="Rhea" id="RHEA-COMP:10334"/>
        <dbReference type="ChEBI" id="CHEBI:15378"/>
        <dbReference type="ChEBI" id="CHEBI:57856"/>
        <dbReference type="ChEBI" id="CHEBI:59789"/>
        <dbReference type="ChEBI" id="CHEBI:74508"/>
        <dbReference type="ChEBI" id="CHEBI:74511"/>
        <dbReference type="EC" id="2.1.1.207"/>
    </reaction>
</comment>
<protein>
    <recommendedName>
        <fullName evidence="6">Putative tRNA (cytidine(34)-2'-O)-methyltransferase</fullName>
        <ecNumber evidence="6">2.1.1.207</ecNumber>
    </recommendedName>
    <alternativeName>
        <fullName evidence="6">tRNA (cytidine/uridine-2'-O-)-methyltransferase</fullName>
    </alternativeName>
</protein>
<dbReference type="AlphaFoldDB" id="A0A1X0JVI2"/>
<dbReference type="Pfam" id="PF00588">
    <property type="entry name" value="SpoU_methylase"/>
    <property type="match status" value="1"/>
</dbReference>
<dbReference type="GO" id="GO:0042802">
    <property type="term" value="F:identical protein binding"/>
    <property type="evidence" value="ECO:0007669"/>
    <property type="project" value="UniProtKB-ARBA"/>
</dbReference>
<dbReference type="HAMAP" id="MF_01885">
    <property type="entry name" value="tRNA_methyltr_TrmL"/>
    <property type="match status" value="1"/>
</dbReference>
<keyword evidence="5 6" id="KW-0819">tRNA processing</keyword>
<dbReference type="GO" id="GO:0141102">
    <property type="term" value="F:tRNA (5-carboxymethylaminomethyluridine(34)-2'-O)-methyltransferase activity"/>
    <property type="evidence" value="ECO:0007669"/>
    <property type="project" value="RHEA"/>
</dbReference>
<organism evidence="9 10">
    <name type="scientific">Mycolicibacterium tusciae</name>
    <dbReference type="NCBI Taxonomy" id="75922"/>
    <lineage>
        <taxon>Bacteria</taxon>
        <taxon>Bacillati</taxon>
        <taxon>Actinomycetota</taxon>
        <taxon>Actinomycetes</taxon>
        <taxon>Mycobacteriales</taxon>
        <taxon>Mycobacteriaceae</taxon>
        <taxon>Mycolicibacterium</taxon>
    </lineage>
</organism>
<dbReference type="PANTHER" id="PTHR42971">
    <property type="entry name" value="TRNA (CYTIDINE(34)-2'-O)-METHYLTRANSFERASE"/>
    <property type="match status" value="1"/>
</dbReference>
<comment type="caution">
    <text evidence="6">Lacks conserved residue(s) required for the propagation of feature annotation.</text>
</comment>
<keyword evidence="10" id="KW-1185">Reference proteome</keyword>
<feature type="binding site" evidence="6 7">
    <location>
        <position position="138"/>
    </location>
    <ligand>
        <name>S-adenosyl-L-methionine</name>
        <dbReference type="ChEBI" id="CHEBI:59789"/>
    </ligand>
</feature>
<dbReference type="EC" id="2.1.1.207" evidence="6"/>
<dbReference type="FunFam" id="3.40.1280.10:FF:000002">
    <property type="entry name" value="Peptidylprolyl isomerase"/>
    <property type="match status" value="1"/>
</dbReference>
<dbReference type="GO" id="GO:0005737">
    <property type="term" value="C:cytoplasm"/>
    <property type="evidence" value="ECO:0007669"/>
    <property type="project" value="UniProtKB-SubCell"/>
</dbReference>
<comment type="similarity">
    <text evidence="6">Belongs to the class IV-like SAM-binding methyltransferase superfamily. RNA methyltransferase TrmH family. TrmL subfamily.</text>
</comment>
<dbReference type="EMBL" id="MVIM01000003">
    <property type="protein sequence ID" value="ORB66934.1"/>
    <property type="molecule type" value="Genomic_DNA"/>
</dbReference>
<keyword evidence="1 6" id="KW-0963">Cytoplasm</keyword>
<dbReference type="Proteomes" id="UP000192411">
    <property type="component" value="Unassembled WGS sequence"/>
</dbReference>
<dbReference type="OrthoDB" id="9789043at2"/>
<evidence type="ECO:0000256" key="6">
    <source>
        <dbReference type="HAMAP-Rule" id="MF_01885"/>
    </source>
</evidence>
<feature type="binding site" evidence="6 7">
    <location>
        <position position="130"/>
    </location>
    <ligand>
        <name>S-adenosyl-L-methionine</name>
        <dbReference type="ChEBI" id="CHEBI:59789"/>
    </ligand>
</feature>
<keyword evidence="2 6" id="KW-0489">Methyltransferase</keyword>
<evidence type="ECO:0000256" key="3">
    <source>
        <dbReference type="ARBA" id="ARBA00022679"/>
    </source>
</evidence>
<evidence type="ECO:0000256" key="7">
    <source>
        <dbReference type="PIRSR" id="PIRSR029256-1"/>
    </source>
</evidence>
<dbReference type="PIRSF" id="PIRSF029256">
    <property type="entry name" value="SpoU_TrmH_prd"/>
    <property type="match status" value="1"/>
</dbReference>
<gene>
    <name evidence="9" type="ORF">BST47_07660</name>
</gene>
<dbReference type="Gene3D" id="3.40.1280.10">
    <property type="match status" value="1"/>
</dbReference>
<evidence type="ECO:0000256" key="1">
    <source>
        <dbReference type="ARBA" id="ARBA00022490"/>
    </source>
</evidence>
<dbReference type="InterPro" id="IPR016914">
    <property type="entry name" value="TrmL"/>
</dbReference>
<proteinExistence type="inferred from homology"/>
<comment type="subcellular location">
    <subcellularLocation>
        <location evidence="6">Cytoplasm</location>
    </subcellularLocation>
</comment>
<sequence>MLETVHGAPVKVLFFSPRIAPNTGNAIRMVAATGCELHLVEPLGFDLSEPKLRRAGLDYHDLASVTVHRNLAAAWKHIAPQRVYAFTAHASARFNDVSYEPGDVVMFGPEPTGLDAATLADPHITAQLRIPMLAGRRSLNLSNAAAVVVYEAWRQQGFSGAV</sequence>
<dbReference type="InterPro" id="IPR029028">
    <property type="entry name" value="Alpha/beta_knot_MTases"/>
</dbReference>
<keyword evidence="4 6" id="KW-0949">S-adenosyl-L-methionine</keyword>
<dbReference type="GO" id="GO:0141098">
    <property type="term" value="F:tRNA (cytidine(34)-2'-O)-methyltransferase activity"/>
    <property type="evidence" value="ECO:0007669"/>
    <property type="project" value="RHEA"/>
</dbReference>
<dbReference type="InterPro" id="IPR001537">
    <property type="entry name" value="SpoU_MeTrfase"/>
</dbReference>
<dbReference type="STRING" id="75922.BST47_07660"/>
<reference evidence="9 10" key="1">
    <citation type="submission" date="2017-02" db="EMBL/GenBank/DDBJ databases">
        <title>The new phylogeny of genus Mycobacterium.</title>
        <authorList>
            <person name="Tortoli E."/>
            <person name="Trovato A."/>
            <person name="Cirillo D.M."/>
        </authorList>
    </citation>
    <scope>NUCLEOTIDE SEQUENCE [LARGE SCALE GENOMIC DNA]</scope>
    <source>
        <strain evidence="9 10">DSM 44338</strain>
    </source>
</reference>
<dbReference type="SUPFAM" id="SSF75217">
    <property type="entry name" value="alpha/beta knot"/>
    <property type="match status" value="1"/>
</dbReference>
<dbReference type="CDD" id="cd18094">
    <property type="entry name" value="SpoU-like_TrmL"/>
    <property type="match status" value="1"/>
</dbReference>
<evidence type="ECO:0000313" key="9">
    <source>
        <dbReference type="EMBL" id="ORB66934.1"/>
    </source>
</evidence>